<keyword evidence="1" id="KW-0812">Transmembrane</keyword>
<feature type="transmembrane region" description="Helical" evidence="1">
    <location>
        <begin position="6"/>
        <end position="28"/>
    </location>
</feature>
<gene>
    <name evidence="2" type="ORF">FIBSPDRAFT_654585</name>
</gene>
<dbReference type="PANTHER" id="PTHR35043:SF7">
    <property type="entry name" value="TRANSCRIPTION FACTOR DOMAIN-CONTAINING PROTEIN"/>
    <property type="match status" value="1"/>
</dbReference>
<dbReference type="OrthoDB" id="9451547at2759"/>
<evidence type="ECO:0000313" key="2">
    <source>
        <dbReference type="EMBL" id="KZP12337.1"/>
    </source>
</evidence>
<dbReference type="STRING" id="436010.A0A166B6U5"/>
<dbReference type="Proteomes" id="UP000076532">
    <property type="component" value="Unassembled WGS sequence"/>
</dbReference>
<reference evidence="2 3" key="1">
    <citation type="journal article" date="2016" name="Mol. Biol. Evol.">
        <title>Comparative Genomics of Early-Diverging Mushroom-Forming Fungi Provides Insights into the Origins of Lignocellulose Decay Capabilities.</title>
        <authorList>
            <person name="Nagy L.G."/>
            <person name="Riley R."/>
            <person name="Tritt A."/>
            <person name="Adam C."/>
            <person name="Daum C."/>
            <person name="Floudas D."/>
            <person name="Sun H."/>
            <person name="Yadav J.S."/>
            <person name="Pangilinan J."/>
            <person name="Larsson K.H."/>
            <person name="Matsuura K."/>
            <person name="Barry K."/>
            <person name="Labutti K."/>
            <person name="Kuo R."/>
            <person name="Ohm R.A."/>
            <person name="Bhattacharya S.S."/>
            <person name="Shirouzu T."/>
            <person name="Yoshinaga Y."/>
            <person name="Martin F.M."/>
            <person name="Grigoriev I.V."/>
            <person name="Hibbett D.S."/>
        </authorList>
    </citation>
    <scope>NUCLEOTIDE SEQUENCE [LARGE SCALE GENOMIC DNA]</scope>
    <source>
        <strain evidence="2 3">CBS 109695</strain>
    </source>
</reference>
<dbReference type="AlphaFoldDB" id="A0A166B6U5"/>
<feature type="non-terminal residue" evidence="2">
    <location>
        <position position="184"/>
    </location>
</feature>
<sequence>RTLSNIVWTCLVTIFACIWVSIHRNVVLDSESAVDAFLDRLWIAALTILVPEYTLAWAVRQWIVVRQLSEEFSWTVTHGFFVLMGGFYYSDGHPVSREDLEDIIKTRPFEPPDDLDIKGRSKSDAFSKTVTVLQTLWFAMQCIARAIQHLPITYLEIATLAYTTMTVQMNYFWYSKPLNVSLPI</sequence>
<keyword evidence="1" id="KW-1133">Transmembrane helix</keyword>
<dbReference type="EMBL" id="KV417649">
    <property type="protein sequence ID" value="KZP12337.1"/>
    <property type="molecule type" value="Genomic_DNA"/>
</dbReference>
<organism evidence="2 3">
    <name type="scientific">Athelia psychrophila</name>
    <dbReference type="NCBI Taxonomy" id="1759441"/>
    <lineage>
        <taxon>Eukaryota</taxon>
        <taxon>Fungi</taxon>
        <taxon>Dikarya</taxon>
        <taxon>Basidiomycota</taxon>
        <taxon>Agaricomycotina</taxon>
        <taxon>Agaricomycetes</taxon>
        <taxon>Agaricomycetidae</taxon>
        <taxon>Atheliales</taxon>
        <taxon>Atheliaceae</taxon>
        <taxon>Athelia</taxon>
    </lineage>
</organism>
<name>A0A166B6U5_9AGAM</name>
<evidence type="ECO:0000313" key="3">
    <source>
        <dbReference type="Proteomes" id="UP000076532"/>
    </source>
</evidence>
<keyword evidence="3" id="KW-1185">Reference proteome</keyword>
<protein>
    <submittedName>
        <fullName evidence="2">Uncharacterized protein</fullName>
    </submittedName>
</protein>
<feature type="non-terminal residue" evidence="2">
    <location>
        <position position="1"/>
    </location>
</feature>
<evidence type="ECO:0000256" key="1">
    <source>
        <dbReference type="SAM" id="Phobius"/>
    </source>
</evidence>
<proteinExistence type="predicted"/>
<accession>A0A166B6U5</accession>
<dbReference type="PANTHER" id="PTHR35043">
    <property type="entry name" value="TRANSCRIPTION FACTOR DOMAIN-CONTAINING PROTEIN"/>
    <property type="match status" value="1"/>
</dbReference>
<feature type="transmembrane region" description="Helical" evidence="1">
    <location>
        <begin position="40"/>
        <end position="60"/>
    </location>
</feature>
<keyword evidence="1" id="KW-0472">Membrane</keyword>